<dbReference type="AlphaFoldDB" id="A0A3B0VP30"/>
<dbReference type="NCBIfam" id="NF003828">
    <property type="entry name" value="PRK05416.1"/>
    <property type="match status" value="1"/>
</dbReference>
<dbReference type="InterPro" id="IPR005337">
    <property type="entry name" value="RapZ-like"/>
</dbReference>
<evidence type="ECO:0000256" key="2">
    <source>
        <dbReference type="ARBA" id="ARBA00022840"/>
    </source>
</evidence>
<dbReference type="PANTHER" id="PTHR30448">
    <property type="entry name" value="RNASE ADAPTER PROTEIN RAPZ"/>
    <property type="match status" value="1"/>
</dbReference>
<evidence type="ECO:0000259" key="5">
    <source>
        <dbReference type="Pfam" id="PF22740"/>
    </source>
</evidence>
<dbReference type="InterPro" id="IPR053930">
    <property type="entry name" value="RapZ-like_N"/>
</dbReference>
<evidence type="ECO:0000256" key="1">
    <source>
        <dbReference type="ARBA" id="ARBA00022741"/>
    </source>
</evidence>
<dbReference type="InterPro" id="IPR053931">
    <property type="entry name" value="RapZ_C"/>
</dbReference>
<proteinExistence type="inferred from homology"/>
<dbReference type="Pfam" id="PF03668">
    <property type="entry name" value="RapZ-like_N"/>
    <property type="match status" value="1"/>
</dbReference>
<accession>A0A3B0VP30</accession>
<dbReference type="HAMAP" id="MF_00636">
    <property type="entry name" value="RapZ_like"/>
    <property type="match status" value="1"/>
</dbReference>
<dbReference type="InterPro" id="IPR027417">
    <property type="entry name" value="P-loop_NTPase"/>
</dbReference>
<dbReference type="Pfam" id="PF22740">
    <property type="entry name" value="PapZ_C"/>
    <property type="match status" value="1"/>
</dbReference>
<sequence length="287" mass="32882">MQKLLIVSGMSGSGKTIALRTLEDLDFYCVDNLPIDMLQQFVQHISQNSEDYSRVSVGIDIRNSEAALKELPSIIKSIESSAVTVEVIFLNSDDKTLLKRYSETRRSHPLSNNNYNYSLSQAIKQERILLEPLAASADLLIDTSKTTAPQLRDKIWRQVSQNTGANLSLLLQSFAFKRGVPFDADFVFDARCLPNPFWEKQLREFCGKDKPIKDYLGGKDIVIDFYHDIYTLVEKWIPSFEEHDRSYLTIAIGCTGGKHRSVYLVEKLFRQLKKTRNNILVQHRELD</sequence>
<gene>
    <name evidence="6" type="ORF">MNBD_GAMMA01-1213</name>
</gene>
<dbReference type="GO" id="GO:0005524">
    <property type="term" value="F:ATP binding"/>
    <property type="evidence" value="ECO:0007669"/>
    <property type="project" value="UniProtKB-KW"/>
</dbReference>
<reference evidence="6" key="1">
    <citation type="submission" date="2018-06" db="EMBL/GenBank/DDBJ databases">
        <authorList>
            <person name="Zhirakovskaya E."/>
        </authorList>
    </citation>
    <scope>NUCLEOTIDE SEQUENCE</scope>
</reference>
<feature type="domain" description="RapZ-like N-terminal" evidence="4">
    <location>
        <begin position="3"/>
        <end position="161"/>
    </location>
</feature>
<keyword evidence="1" id="KW-0547">Nucleotide-binding</keyword>
<evidence type="ECO:0000313" key="6">
    <source>
        <dbReference type="EMBL" id="VAW42043.1"/>
    </source>
</evidence>
<keyword evidence="3" id="KW-0342">GTP-binding</keyword>
<feature type="domain" description="RapZ C-terminal" evidence="5">
    <location>
        <begin position="168"/>
        <end position="286"/>
    </location>
</feature>
<dbReference type="PIRSF" id="PIRSF005052">
    <property type="entry name" value="P-loopkin"/>
    <property type="match status" value="1"/>
</dbReference>
<dbReference type="Gene3D" id="3.40.50.300">
    <property type="entry name" value="P-loop containing nucleotide triphosphate hydrolases"/>
    <property type="match status" value="1"/>
</dbReference>
<dbReference type="PANTHER" id="PTHR30448:SF0">
    <property type="entry name" value="RNASE ADAPTER PROTEIN RAPZ"/>
    <property type="match status" value="1"/>
</dbReference>
<dbReference type="EMBL" id="UOEW01000338">
    <property type="protein sequence ID" value="VAW42043.1"/>
    <property type="molecule type" value="Genomic_DNA"/>
</dbReference>
<name>A0A3B0VP30_9ZZZZ</name>
<evidence type="ECO:0000259" key="4">
    <source>
        <dbReference type="Pfam" id="PF03668"/>
    </source>
</evidence>
<dbReference type="GO" id="GO:0005525">
    <property type="term" value="F:GTP binding"/>
    <property type="evidence" value="ECO:0007669"/>
    <property type="project" value="UniProtKB-KW"/>
</dbReference>
<keyword evidence="2" id="KW-0067">ATP-binding</keyword>
<dbReference type="SUPFAM" id="SSF52540">
    <property type="entry name" value="P-loop containing nucleoside triphosphate hydrolases"/>
    <property type="match status" value="1"/>
</dbReference>
<evidence type="ECO:0000256" key="3">
    <source>
        <dbReference type="ARBA" id="ARBA00023134"/>
    </source>
</evidence>
<organism evidence="6">
    <name type="scientific">hydrothermal vent metagenome</name>
    <dbReference type="NCBI Taxonomy" id="652676"/>
    <lineage>
        <taxon>unclassified sequences</taxon>
        <taxon>metagenomes</taxon>
        <taxon>ecological metagenomes</taxon>
    </lineage>
</organism>
<protein>
    <submittedName>
        <fullName evidence="6">RNase adapter protein RapZ</fullName>
    </submittedName>
</protein>